<dbReference type="InterPro" id="IPR036890">
    <property type="entry name" value="HATPase_C_sf"/>
</dbReference>
<protein>
    <submittedName>
        <fullName evidence="3">Histidine kinase</fullName>
    </submittedName>
</protein>
<sequence>MSTEELDDRLIVIMAITAVVVVVAVILLFTVFVSKKNKLIRERLQSKLESQRELHELELQALRSQMNPHFVHNSLNAIQYYIQRNEVELSEEYLNRFSKLFRSFFELSRQHTISLKEEIELLNNYLAIEKMRFEDKLSFDIEVDEDLELDTKIPSLLLQPIVENAVNHGIFHKNESGLVRVIFTCLDELSYKVVIEDDGIGLKRSKEVFKASGKTLENRSSTVLKDRLKLLEYSNAFKVDYQIKDREDLQGTRVTITFKILNV</sequence>
<evidence type="ECO:0000313" key="3">
    <source>
        <dbReference type="EMBL" id="MCC4212733.1"/>
    </source>
</evidence>
<evidence type="ECO:0000259" key="2">
    <source>
        <dbReference type="Pfam" id="PF06580"/>
    </source>
</evidence>
<dbReference type="Pfam" id="PF06580">
    <property type="entry name" value="His_kinase"/>
    <property type="match status" value="1"/>
</dbReference>
<dbReference type="EMBL" id="JAJGMW010000009">
    <property type="protein sequence ID" value="MCC4212733.1"/>
    <property type="molecule type" value="Genomic_DNA"/>
</dbReference>
<dbReference type="InterPro" id="IPR010559">
    <property type="entry name" value="Sig_transdc_His_kin_internal"/>
</dbReference>
<dbReference type="RefSeq" id="WP_228229808.1">
    <property type="nucleotide sequence ID" value="NZ_JAJGMW010000009.1"/>
</dbReference>
<feature type="transmembrane region" description="Helical" evidence="1">
    <location>
        <begin position="12"/>
        <end position="33"/>
    </location>
</feature>
<proteinExistence type="predicted"/>
<keyword evidence="1" id="KW-1133">Transmembrane helix</keyword>
<name>A0ABS8GSL4_9FLAO</name>
<dbReference type="PANTHER" id="PTHR34220:SF7">
    <property type="entry name" value="SENSOR HISTIDINE KINASE YPDA"/>
    <property type="match status" value="1"/>
</dbReference>
<dbReference type="GO" id="GO:0016301">
    <property type="term" value="F:kinase activity"/>
    <property type="evidence" value="ECO:0007669"/>
    <property type="project" value="UniProtKB-KW"/>
</dbReference>
<feature type="domain" description="Signal transduction histidine kinase internal region" evidence="2">
    <location>
        <begin position="58"/>
        <end position="137"/>
    </location>
</feature>
<dbReference type="PANTHER" id="PTHR34220">
    <property type="entry name" value="SENSOR HISTIDINE KINASE YPDA"/>
    <property type="match status" value="1"/>
</dbReference>
<accession>A0ABS8GSL4</accession>
<keyword evidence="3" id="KW-0808">Transferase</keyword>
<keyword evidence="1" id="KW-0812">Transmembrane</keyword>
<dbReference type="Proteomes" id="UP001197770">
    <property type="component" value="Unassembled WGS sequence"/>
</dbReference>
<dbReference type="InterPro" id="IPR050640">
    <property type="entry name" value="Bact_2-comp_sensor_kinase"/>
</dbReference>
<keyword evidence="3" id="KW-0418">Kinase</keyword>
<evidence type="ECO:0000313" key="4">
    <source>
        <dbReference type="Proteomes" id="UP001197770"/>
    </source>
</evidence>
<evidence type="ECO:0000256" key="1">
    <source>
        <dbReference type="SAM" id="Phobius"/>
    </source>
</evidence>
<organism evidence="3 4">
    <name type="scientific">Leeuwenhoekiella parthenopeia</name>
    <dbReference type="NCBI Taxonomy" id="2890320"/>
    <lineage>
        <taxon>Bacteria</taxon>
        <taxon>Pseudomonadati</taxon>
        <taxon>Bacteroidota</taxon>
        <taxon>Flavobacteriia</taxon>
        <taxon>Flavobacteriales</taxon>
        <taxon>Flavobacteriaceae</taxon>
        <taxon>Leeuwenhoekiella</taxon>
    </lineage>
</organism>
<comment type="caution">
    <text evidence="3">The sequence shown here is derived from an EMBL/GenBank/DDBJ whole genome shotgun (WGS) entry which is preliminary data.</text>
</comment>
<dbReference type="SUPFAM" id="SSF55874">
    <property type="entry name" value="ATPase domain of HSP90 chaperone/DNA topoisomerase II/histidine kinase"/>
    <property type="match status" value="1"/>
</dbReference>
<dbReference type="Gene3D" id="3.30.565.10">
    <property type="entry name" value="Histidine kinase-like ATPase, C-terminal domain"/>
    <property type="match status" value="1"/>
</dbReference>
<keyword evidence="1" id="KW-0472">Membrane</keyword>
<gene>
    <name evidence="3" type="ORF">LLW17_08390</name>
</gene>
<keyword evidence="4" id="KW-1185">Reference proteome</keyword>
<reference evidence="3 4" key="1">
    <citation type="submission" date="2021-11" db="EMBL/GenBank/DDBJ databases">
        <title>Seasonal and diel survey of microbial diversity of the Tyrrhenian coast.</title>
        <authorList>
            <person name="Gattoni G."/>
            <person name="Corral P."/>
        </authorList>
    </citation>
    <scope>NUCLEOTIDE SEQUENCE [LARGE SCALE GENOMIC DNA]</scope>
    <source>
        <strain evidence="3 4">Mr9</strain>
    </source>
</reference>